<dbReference type="PANTHER" id="PTHR46797">
    <property type="entry name" value="HTH-TYPE TRANSCRIPTIONAL REGULATOR"/>
    <property type="match status" value="1"/>
</dbReference>
<dbReference type="InterPro" id="IPR001387">
    <property type="entry name" value="Cro/C1-type_HTH"/>
</dbReference>
<keyword evidence="1" id="KW-0238">DNA-binding</keyword>
<feature type="domain" description="HTH cro/C1-type" evidence="2">
    <location>
        <begin position="9"/>
        <end position="64"/>
    </location>
</feature>
<dbReference type="PANTHER" id="PTHR46797:SF1">
    <property type="entry name" value="METHYLPHOSPHONATE SYNTHASE"/>
    <property type="match status" value="1"/>
</dbReference>
<dbReference type="Proteomes" id="UP000616837">
    <property type="component" value="Unassembled WGS sequence"/>
</dbReference>
<name>A0ABR8PBR7_9LACO</name>
<dbReference type="SUPFAM" id="SSF47413">
    <property type="entry name" value="lambda repressor-like DNA-binding domains"/>
    <property type="match status" value="1"/>
</dbReference>
<dbReference type="InterPro" id="IPR050807">
    <property type="entry name" value="TransReg_Diox_bact_type"/>
</dbReference>
<gene>
    <name evidence="3" type="ORF">H9564_03265</name>
</gene>
<dbReference type="Pfam" id="PF01381">
    <property type="entry name" value="HTH_3"/>
    <property type="match status" value="1"/>
</dbReference>
<keyword evidence="4" id="KW-1185">Reference proteome</keyword>
<comment type="caution">
    <text evidence="3">The sequence shown here is derived from an EMBL/GenBank/DDBJ whole genome shotgun (WGS) entry which is preliminary data.</text>
</comment>
<sequence>MKSLLGSNIQKRRKAVGISQAELAEKADISINFLSKLERNKSTRVSSDTLYLIAKALNTSMESLVDNMPAPEKQATGPKQSELNALLNTYPLNEREMLSSYIIGILEKRH</sequence>
<dbReference type="InterPro" id="IPR010982">
    <property type="entry name" value="Lambda_DNA-bd_dom_sf"/>
</dbReference>
<proteinExistence type="predicted"/>
<dbReference type="PROSITE" id="PS50943">
    <property type="entry name" value="HTH_CROC1"/>
    <property type="match status" value="1"/>
</dbReference>
<protein>
    <submittedName>
        <fullName evidence="3">Helix-turn-helix transcriptional regulator</fullName>
    </submittedName>
</protein>
<dbReference type="SMART" id="SM00530">
    <property type="entry name" value="HTH_XRE"/>
    <property type="match status" value="1"/>
</dbReference>
<dbReference type="EMBL" id="JACSQW010000006">
    <property type="protein sequence ID" value="MBD7894741.1"/>
    <property type="molecule type" value="Genomic_DNA"/>
</dbReference>
<evidence type="ECO:0000313" key="4">
    <source>
        <dbReference type="Proteomes" id="UP000616837"/>
    </source>
</evidence>
<evidence type="ECO:0000259" key="2">
    <source>
        <dbReference type="PROSITE" id="PS50943"/>
    </source>
</evidence>
<dbReference type="RefSeq" id="WP_191684107.1">
    <property type="nucleotide sequence ID" value="NZ_JACSQW010000006.1"/>
</dbReference>
<evidence type="ECO:0000313" key="3">
    <source>
        <dbReference type="EMBL" id="MBD7894741.1"/>
    </source>
</evidence>
<dbReference type="CDD" id="cd00093">
    <property type="entry name" value="HTH_XRE"/>
    <property type="match status" value="1"/>
</dbReference>
<organism evidence="3 4">
    <name type="scientific">Limosilactobacillus avistercoris</name>
    <dbReference type="NCBI Taxonomy" id="2762243"/>
    <lineage>
        <taxon>Bacteria</taxon>
        <taxon>Bacillati</taxon>
        <taxon>Bacillota</taxon>
        <taxon>Bacilli</taxon>
        <taxon>Lactobacillales</taxon>
        <taxon>Lactobacillaceae</taxon>
        <taxon>Limosilactobacillus</taxon>
    </lineage>
</organism>
<accession>A0ABR8PBR7</accession>
<reference evidence="3 4" key="1">
    <citation type="submission" date="2020-08" db="EMBL/GenBank/DDBJ databases">
        <title>A Genomic Blueprint of the Chicken Gut Microbiome.</title>
        <authorList>
            <person name="Gilroy R."/>
            <person name="Ravi A."/>
            <person name="Getino M."/>
            <person name="Pursley I."/>
            <person name="Horton D.L."/>
            <person name="Alikhan N.-F."/>
            <person name="Baker D."/>
            <person name="Gharbi K."/>
            <person name="Hall N."/>
            <person name="Watson M."/>
            <person name="Adriaenssens E.M."/>
            <person name="Foster-Nyarko E."/>
            <person name="Jarju S."/>
            <person name="Secka A."/>
            <person name="Antonio M."/>
            <person name="Oren A."/>
            <person name="Chaudhuri R."/>
            <person name="La Ragione R.M."/>
            <person name="Hildebrand F."/>
            <person name="Pallen M.J."/>
        </authorList>
    </citation>
    <scope>NUCLEOTIDE SEQUENCE [LARGE SCALE GENOMIC DNA]</scope>
    <source>
        <strain evidence="3 4">Sa3CUN2</strain>
    </source>
</reference>
<dbReference type="Gene3D" id="1.10.260.40">
    <property type="entry name" value="lambda repressor-like DNA-binding domains"/>
    <property type="match status" value="1"/>
</dbReference>
<evidence type="ECO:0000256" key="1">
    <source>
        <dbReference type="ARBA" id="ARBA00023125"/>
    </source>
</evidence>